<evidence type="ECO:0000313" key="2">
    <source>
        <dbReference type="Proteomes" id="UP000556436"/>
    </source>
</evidence>
<dbReference type="AlphaFoldDB" id="A0A7W7LGL6"/>
<accession>A0A7W7LGL6</accession>
<gene>
    <name evidence="1" type="ORF">FHS38_005931</name>
</gene>
<dbReference type="EMBL" id="JACHJG010000015">
    <property type="protein sequence ID" value="MBB4889855.1"/>
    <property type="molecule type" value="Genomic_DNA"/>
</dbReference>
<dbReference type="Proteomes" id="UP000556436">
    <property type="component" value="Unassembled WGS sequence"/>
</dbReference>
<comment type="caution">
    <text evidence="1">The sequence shown here is derived from an EMBL/GenBank/DDBJ whole genome shotgun (WGS) entry which is preliminary data.</text>
</comment>
<protein>
    <submittedName>
        <fullName evidence="1">Uncharacterized protein</fullName>
    </submittedName>
</protein>
<evidence type="ECO:0000313" key="1">
    <source>
        <dbReference type="EMBL" id="MBB4889855.1"/>
    </source>
</evidence>
<keyword evidence="2" id="KW-1185">Reference proteome</keyword>
<dbReference type="RefSeq" id="WP_184738602.1">
    <property type="nucleotide sequence ID" value="NZ_BMRW01000013.1"/>
</dbReference>
<organism evidence="1 2">
    <name type="scientific">Streptomyces netropsis</name>
    <name type="common">Streptoverticillium netropsis</name>
    <dbReference type="NCBI Taxonomy" id="55404"/>
    <lineage>
        <taxon>Bacteria</taxon>
        <taxon>Bacillati</taxon>
        <taxon>Actinomycetota</taxon>
        <taxon>Actinomycetes</taxon>
        <taxon>Kitasatosporales</taxon>
        <taxon>Streptomycetaceae</taxon>
        <taxon>Streptomyces</taxon>
    </lineage>
</organism>
<sequence>MSDAFEFWGLPDEALICSFFHEIHGRDEEDTRSHFRKIFYDLHWQTNPVYLANDRERACRIETLTYIDETIFGHAKGACPFCLA</sequence>
<name>A0A7W7LGL6_STRNE</name>
<proteinExistence type="predicted"/>
<reference evidence="1 2" key="1">
    <citation type="submission" date="2020-08" db="EMBL/GenBank/DDBJ databases">
        <title>Genomic Encyclopedia of Type Strains, Phase III (KMG-III): the genomes of soil and plant-associated and newly described type strains.</title>
        <authorList>
            <person name="Whitman W."/>
        </authorList>
    </citation>
    <scope>NUCLEOTIDE SEQUENCE [LARGE SCALE GENOMIC DNA]</scope>
    <source>
        <strain evidence="1 2">CECT 3265</strain>
    </source>
</reference>